<dbReference type="EMBL" id="CAJOAZ010022907">
    <property type="protein sequence ID" value="CAF4370264.1"/>
    <property type="molecule type" value="Genomic_DNA"/>
</dbReference>
<evidence type="ECO:0000256" key="1">
    <source>
        <dbReference type="SAM" id="MobiDB-lite"/>
    </source>
</evidence>
<organism evidence="2 3">
    <name type="scientific">Adineta steineri</name>
    <dbReference type="NCBI Taxonomy" id="433720"/>
    <lineage>
        <taxon>Eukaryota</taxon>
        <taxon>Metazoa</taxon>
        <taxon>Spiralia</taxon>
        <taxon>Gnathifera</taxon>
        <taxon>Rotifera</taxon>
        <taxon>Eurotatoria</taxon>
        <taxon>Bdelloidea</taxon>
        <taxon>Adinetida</taxon>
        <taxon>Adinetidae</taxon>
        <taxon>Adineta</taxon>
    </lineage>
</organism>
<accession>A0A820M8G5</accession>
<feature type="non-terminal residue" evidence="2">
    <location>
        <position position="1"/>
    </location>
</feature>
<evidence type="ECO:0000313" key="2">
    <source>
        <dbReference type="EMBL" id="CAF4370264.1"/>
    </source>
</evidence>
<protein>
    <submittedName>
        <fullName evidence="2">Uncharacterized protein</fullName>
    </submittedName>
</protein>
<reference evidence="2" key="1">
    <citation type="submission" date="2021-02" db="EMBL/GenBank/DDBJ databases">
        <authorList>
            <person name="Nowell W R."/>
        </authorList>
    </citation>
    <scope>NUCLEOTIDE SEQUENCE</scope>
</reference>
<sequence>NTNGVSIPIKLQQSPATPTPVTTNIQPTNRSNSMTPLGQ</sequence>
<feature type="region of interest" description="Disordered" evidence="1">
    <location>
        <begin position="1"/>
        <end position="39"/>
    </location>
</feature>
<comment type="caution">
    <text evidence="2">The sequence shown here is derived from an EMBL/GenBank/DDBJ whole genome shotgun (WGS) entry which is preliminary data.</text>
</comment>
<gene>
    <name evidence="2" type="ORF">OXD698_LOCUS49800</name>
</gene>
<proteinExistence type="predicted"/>
<evidence type="ECO:0000313" key="3">
    <source>
        <dbReference type="Proteomes" id="UP000663844"/>
    </source>
</evidence>
<name>A0A820M8G5_9BILA</name>
<dbReference type="Proteomes" id="UP000663844">
    <property type="component" value="Unassembled WGS sequence"/>
</dbReference>
<feature type="non-terminal residue" evidence="2">
    <location>
        <position position="39"/>
    </location>
</feature>
<dbReference type="AlphaFoldDB" id="A0A820M8G5"/>